<sequence>MNVLLVEDNPVLGDAVCDHVSANGHDVEWCQTLADATAAADRGDHALVLLDLRLPDGNGLSLLRRLRSRSNDVPIIILTAHDQVSDRIEGFSCGATDYLVKPFGLSDLDNRMHAVCSKHRGNCPKT</sequence>
<gene>
    <name evidence="4" type="ORF">GGQ67_004248</name>
</gene>
<dbReference type="Pfam" id="PF00072">
    <property type="entry name" value="Response_reg"/>
    <property type="match status" value="1"/>
</dbReference>
<feature type="modified residue" description="4-aspartylphosphate" evidence="2">
    <location>
        <position position="51"/>
    </location>
</feature>
<name>A0A7W6CZM4_9HYPH</name>
<dbReference type="GO" id="GO:0006355">
    <property type="term" value="P:regulation of DNA-templated transcription"/>
    <property type="evidence" value="ECO:0007669"/>
    <property type="project" value="TreeGrafter"/>
</dbReference>
<dbReference type="Proteomes" id="UP000582090">
    <property type="component" value="Unassembled WGS sequence"/>
</dbReference>
<dbReference type="GO" id="GO:0000156">
    <property type="term" value="F:phosphorelay response regulator activity"/>
    <property type="evidence" value="ECO:0007669"/>
    <property type="project" value="TreeGrafter"/>
</dbReference>
<evidence type="ECO:0000313" key="5">
    <source>
        <dbReference type="Proteomes" id="UP000582090"/>
    </source>
</evidence>
<accession>A0A7W6CZM4</accession>
<dbReference type="GO" id="GO:0005829">
    <property type="term" value="C:cytosol"/>
    <property type="evidence" value="ECO:0007669"/>
    <property type="project" value="TreeGrafter"/>
</dbReference>
<dbReference type="InterPro" id="IPR001789">
    <property type="entry name" value="Sig_transdc_resp-reg_receiver"/>
</dbReference>
<dbReference type="PANTHER" id="PTHR48111">
    <property type="entry name" value="REGULATOR OF RPOS"/>
    <property type="match status" value="1"/>
</dbReference>
<dbReference type="SMART" id="SM00448">
    <property type="entry name" value="REC"/>
    <property type="match status" value="1"/>
</dbReference>
<keyword evidence="1 4" id="KW-0238">DNA-binding</keyword>
<evidence type="ECO:0000259" key="3">
    <source>
        <dbReference type="PROSITE" id="PS50110"/>
    </source>
</evidence>
<evidence type="ECO:0000313" key="4">
    <source>
        <dbReference type="EMBL" id="MBB3966560.1"/>
    </source>
</evidence>
<dbReference type="PANTHER" id="PTHR48111:SF36">
    <property type="entry name" value="TRANSCRIPTIONAL REGULATORY PROTEIN CUTR"/>
    <property type="match status" value="1"/>
</dbReference>
<dbReference type="RefSeq" id="WP_183902039.1">
    <property type="nucleotide sequence ID" value="NZ_JACIDW010000019.1"/>
</dbReference>
<keyword evidence="5" id="KW-1185">Reference proteome</keyword>
<organism evidence="4 5">
    <name type="scientific">Rhizobium metallidurans</name>
    <dbReference type="NCBI Taxonomy" id="1265931"/>
    <lineage>
        <taxon>Bacteria</taxon>
        <taxon>Pseudomonadati</taxon>
        <taxon>Pseudomonadota</taxon>
        <taxon>Alphaproteobacteria</taxon>
        <taxon>Hyphomicrobiales</taxon>
        <taxon>Rhizobiaceae</taxon>
        <taxon>Rhizobium/Agrobacterium group</taxon>
        <taxon>Rhizobium</taxon>
    </lineage>
</organism>
<dbReference type="AlphaFoldDB" id="A0A7W6CZM4"/>
<evidence type="ECO:0000256" key="1">
    <source>
        <dbReference type="ARBA" id="ARBA00023125"/>
    </source>
</evidence>
<reference evidence="4 5" key="1">
    <citation type="submission" date="2020-08" db="EMBL/GenBank/DDBJ databases">
        <title>Genomic Encyclopedia of Type Strains, Phase IV (KMG-IV): sequencing the most valuable type-strain genomes for metagenomic binning, comparative biology and taxonomic classification.</title>
        <authorList>
            <person name="Goeker M."/>
        </authorList>
    </citation>
    <scope>NUCLEOTIDE SEQUENCE [LARGE SCALE GENOMIC DNA]</scope>
    <source>
        <strain evidence="4 5">DSM 26575</strain>
    </source>
</reference>
<dbReference type="EMBL" id="JACIDW010000019">
    <property type="protein sequence ID" value="MBB3966560.1"/>
    <property type="molecule type" value="Genomic_DNA"/>
</dbReference>
<protein>
    <submittedName>
        <fullName evidence="4">DNA-binding response OmpR family regulator</fullName>
    </submittedName>
</protein>
<evidence type="ECO:0000256" key="2">
    <source>
        <dbReference type="PROSITE-ProRule" id="PRU00169"/>
    </source>
</evidence>
<feature type="domain" description="Response regulatory" evidence="3">
    <location>
        <begin position="2"/>
        <end position="116"/>
    </location>
</feature>
<proteinExistence type="predicted"/>
<comment type="caution">
    <text evidence="4">The sequence shown here is derived from an EMBL/GenBank/DDBJ whole genome shotgun (WGS) entry which is preliminary data.</text>
</comment>
<dbReference type="GO" id="GO:0032993">
    <property type="term" value="C:protein-DNA complex"/>
    <property type="evidence" value="ECO:0007669"/>
    <property type="project" value="TreeGrafter"/>
</dbReference>
<dbReference type="SUPFAM" id="SSF52172">
    <property type="entry name" value="CheY-like"/>
    <property type="match status" value="1"/>
</dbReference>
<keyword evidence="2" id="KW-0597">Phosphoprotein</keyword>
<dbReference type="GO" id="GO:0000976">
    <property type="term" value="F:transcription cis-regulatory region binding"/>
    <property type="evidence" value="ECO:0007669"/>
    <property type="project" value="TreeGrafter"/>
</dbReference>
<dbReference type="InterPro" id="IPR011006">
    <property type="entry name" value="CheY-like_superfamily"/>
</dbReference>
<dbReference type="Gene3D" id="3.40.50.2300">
    <property type="match status" value="1"/>
</dbReference>
<dbReference type="PROSITE" id="PS50110">
    <property type="entry name" value="RESPONSE_REGULATORY"/>
    <property type="match status" value="1"/>
</dbReference>
<dbReference type="InterPro" id="IPR039420">
    <property type="entry name" value="WalR-like"/>
</dbReference>